<dbReference type="PROSITE" id="PS50987">
    <property type="entry name" value="HTH_ARSR_2"/>
    <property type="match status" value="1"/>
</dbReference>
<keyword evidence="2" id="KW-0238">DNA-binding</keyword>
<dbReference type="Pfam" id="PF01022">
    <property type="entry name" value="HTH_5"/>
    <property type="match status" value="1"/>
</dbReference>
<sequence length="133" mass="15062">MIPRTHRLQARALPAYAAVFKALSDETRLRIFLLLGEQELCVCQIQVALAISQTRVSRHLTVLRHAGLVAARREGLWMYYSRAEPESPVIRKFTKNLTTQLESDPDLMASVVSDPRFATLSPEEIGRMAREGR</sequence>
<dbReference type="PRINTS" id="PR00778">
    <property type="entry name" value="HTHARSR"/>
</dbReference>
<reference evidence="5" key="1">
    <citation type="journal article" date="2015" name="Proc. Natl. Acad. Sci. U.S.A.">
        <title>Networks of energetic and metabolic interactions define dynamics in microbial communities.</title>
        <authorList>
            <person name="Embree M."/>
            <person name="Liu J.K."/>
            <person name="Al-Bassam M.M."/>
            <person name="Zengler K."/>
        </authorList>
    </citation>
    <scope>NUCLEOTIDE SEQUENCE</scope>
</reference>
<proteinExistence type="predicted"/>
<feature type="domain" description="HTH arsR-type" evidence="4">
    <location>
        <begin position="8"/>
        <end position="102"/>
    </location>
</feature>
<dbReference type="PANTHER" id="PTHR43132">
    <property type="entry name" value="ARSENICAL RESISTANCE OPERON REPRESSOR ARSR-RELATED"/>
    <property type="match status" value="1"/>
</dbReference>
<dbReference type="AlphaFoldDB" id="A0A0W8F0E5"/>
<evidence type="ECO:0000256" key="1">
    <source>
        <dbReference type="ARBA" id="ARBA00023015"/>
    </source>
</evidence>
<dbReference type="InterPro" id="IPR036388">
    <property type="entry name" value="WH-like_DNA-bd_sf"/>
</dbReference>
<dbReference type="SUPFAM" id="SSF46785">
    <property type="entry name" value="Winged helix' DNA-binding domain"/>
    <property type="match status" value="1"/>
</dbReference>
<dbReference type="InterPro" id="IPR051011">
    <property type="entry name" value="Metal_resp_trans_reg"/>
</dbReference>
<dbReference type="GO" id="GO:0003700">
    <property type="term" value="F:DNA-binding transcription factor activity"/>
    <property type="evidence" value="ECO:0007669"/>
    <property type="project" value="InterPro"/>
</dbReference>
<dbReference type="InterPro" id="IPR001845">
    <property type="entry name" value="HTH_ArsR_DNA-bd_dom"/>
</dbReference>
<evidence type="ECO:0000313" key="5">
    <source>
        <dbReference type="EMBL" id="KUG14359.1"/>
    </source>
</evidence>
<comment type="caution">
    <text evidence="5">The sequence shown here is derived from an EMBL/GenBank/DDBJ whole genome shotgun (WGS) entry which is preliminary data.</text>
</comment>
<gene>
    <name evidence="5" type="ORF">ASZ90_016007</name>
</gene>
<dbReference type="PANTHER" id="PTHR43132:SF2">
    <property type="entry name" value="ARSENICAL RESISTANCE OPERON REPRESSOR ARSR-RELATED"/>
    <property type="match status" value="1"/>
</dbReference>
<keyword evidence="1" id="KW-0805">Transcription regulation</keyword>
<evidence type="ECO:0000256" key="2">
    <source>
        <dbReference type="ARBA" id="ARBA00023125"/>
    </source>
</evidence>
<dbReference type="NCBIfam" id="NF033788">
    <property type="entry name" value="HTH_metalloreg"/>
    <property type="match status" value="1"/>
</dbReference>
<dbReference type="InterPro" id="IPR036390">
    <property type="entry name" value="WH_DNA-bd_sf"/>
</dbReference>
<accession>A0A0W8F0E5</accession>
<organism evidence="5">
    <name type="scientific">hydrocarbon metagenome</name>
    <dbReference type="NCBI Taxonomy" id="938273"/>
    <lineage>
        <taxon>unclassified sequences</taxon>
        <taxon>metagenomes</taxon>
        <taxon>ecological metagenomes</taxon>
    </lineage>
</organism>
<dbReference type="CDD" id="cd00090">
    <property type="entry name" value="HTH_ARSR"/>
    <property type="match status" value="1"/>
</dbReference>
<keyword evidence="3" id="KW-0804">Transcription</keyword>
<protein>
    <submittedName>
        <fullName evidence="5">Arsenical resistance operon repressor</fullName>
    </submittedName>
</protein>
<name>A0A0W8F0E5_9ZZZZ</name>
<dbReference type="SMART" id="SM00418">
    <property type="entry name" value="HTH_ARSR"/>
    <property type="match status" value="1"/>
</dbReference>
<dbReference type="InterPro" id="IPR011991">
    <property type="entry name" value="ArsR-like_HTH"/>
</dbReference>
<evidence type="ECO:0000259" key="4">
    <source>
        <dbReference type="PROSITE" id="PS50987"/>
    </source>
</evidence>
<dbReference type="EMBL" id="LNQE01001667">
    <property type="protein sequence ID" value="KUG14359.1"/>
    <property type="molecule type" value="Genomic_DNA"/>
</dbReference>
<dbReference type="GO" id="GO:0003677">
    <property type="term" value="F:DNA binding"/>
    <property type="evidence" value="ECO:0007669"/>
    <property type="project" value="UniProtKB-KW"/>
</dbReference>
<evidence type="ECO:0000256" key="3">
    <source>
        <dbReference type="ARBA" id="ARBA00023163"/>
    </source>
</evidence>
<dbReference type="Gene3D" id="1.10.10.10">
    <property type="entry name" value="Winged helix-like DNA-binding domain superfamily/Winged helix DNA-binding domain"/>
    <property type="match status" value="1"/>
</dbReference>